<dbReference type="Proteomes" id="UP000553209">
    <property type="component" value="Unassembled WGS sequence"/>
</dbReference>
<gene>
    <name evidence="2" type="ORF">HGB44_23625</name>
</gene>
<dbReference type="RefSeq" id="WP_061079663.1">
    <property type="nucleotide sequence ID" value="NZ_JAAXPG010000026.1"/>
</dbReference>
<organism evidence="2 3">
    <name type="scientific">Nocardiopsis alborubida</name>
    <dbReference type="NCBI Taxonomy" id="146802"/>
    <lineage>
        <taxon>Bacteria</taxon>
        <taxon>Bacillati</taxon>
        <taxon>Actinomycetota</taxon>
        <taxon>Actinomycetes</taxon>
        <taxon>Streptosporangiales</taxon>
        <taxon>Nocardiopsidaceae</taxon>
        <taxon>Nocardiopsis</taxon>
    </lineage>
</organism>
<keyword evidence="3" id="KW-1185">Reference proteome</keyword>
<feature type="domain" description="TPR repeat" evidence="1">
    <location>
        <begin position="268"/>
        <end position="490"/>
    </location>
</feature>
<proteinExistence type="predicted"/>
<sequence length="886" mass="97516">MATFSVIFVPRDFYYDSKPVYDCAADLEVLNARVLGRADDLNGSFDSAAGEFTDVIAWDVRSISEEDLQNWRDAAVSVTYAASVAEMWADAVKAFHDERDAQITSWEGSRTEKENAVPSKYQDDHITASHPQADGFLWTDWGAGDEARCRALYDELVTVQEGLISREQTNWQGLQDSAEEIRTMLEQGPTPENVRKLMDAGNANWAFLNIDPSRYSSLIEDSELTPENAEEYADELAAYWSGDKPLDDRYHELMLVLSMLGTGARQNQQNGTELSPEEIAFLEEFYEQLEEPYRRDGAGAGIMVYPDLMAESDMSDEEREDALGVLGNGLLALSDPALGGGYDSLPESFRYAVEGSWINPDAENKLPGTPVSIGMDMKALSAFMEHTDEDLEGGYGLSTNLHLTTGAFLDAWGDDPDPDGVLPDSEQVSHIIDVASRNTDANYYMLTGEHLNGEEGVDHGDEDLRTRALEGTLTHEWHDDGHTARQLTDWLAEDIHSEDPDVRQRAGDGFAGFMETITDADMHAALVNTGVDVTEGDNEYSDASFTQFNGELADSLADIFDAHIYSFANGEVLGGNDVPNSGIGEFEADRSFVDMGPDERAMYMQLLMGNDETAGRVVNSVDAYQQIESFAFLETGNETAAARGAGQLQGLLERALWLESEDRSDDLGVQVERRTQIAEFVVGEATGLSEKIPVIGAAVSKGLELGQDSIVNAIIDGEYEVSPRFPVYTSEESILRNFRMETLDYLAQNTPQSFQDNTQRGDFRVLVDNGVVTVERDGQVLDASDITNDFVFDESVTVNVAGGTDWSDLDSDNLDGVDDALSGVMDTTHIYGEYIDEHGEPVRHDGASQTWVGQFVDVYTGAYGETRDYFNGEVEGFRSPNEEAGS</sequence>
<dbReference type="EMBL" id="JAAXPG010000026">
    <property type="protein sequence ID" value="NKZ00631.1"/>
    <property type="molecule type" value="Genomic_DNA"/>
</dbReference>
<dbReference type="Pfam" id="PF23275">
    <property type="entry name" value="TPR_23"/>
    <property type="match status" value="1"/>
</dbReference>
<dbReference type="AlphaFoldDB" id="A0A7X6RS46"/>
<dbReference type="InterPro" id="IPR057037">
    <property type="entry name" value="TPR_rep_actino"/>
</dbReference>
<evidence type="ECO:0000259" key="1">
    <source>
        <dbReference type="Pfam" id="PF23275"/>
    </source>
</evidence>
<name>A0A7X6RS46_9ACTN</name>
<accession>A0A7X6RS46</accession>
<reference evidence="2 3" key="1">
    <citation type="submission" date="2020-04" db="EMBL/GenBank/DDBJ databases">
        <title>MicrobeNet Type strains.</title>
        <authorList>
            <person name="Nicholson A.C."/>
        </authorList>
    </citation>
    <scope>NUCLEOTIDE SEQUENCE [LARGE SCALE GENOMIC DNA]</scope>
    <source>
        <strain evidence="2 3">ATCC 23612</strain>
    </source>
</reference>
<evidence type="ECO:0000313" key="3">
    <source>
        <dbReference type="Proteomes" id="UP000553209"/>
    </source>
</evidence>
<protein>
    <recommendedName>
        <fullName evidence="1">TPR repeat domain-containing protein</fullName>
    </recommendedName>
</protein>
<comment type="caution">
    <text evidence="2">The sequence shown here is derived from an EMBL/GenBank/DDBJ whole genome shotgun (WGS) entry which is preliminary data.</text>
</comment>
<evidence type="ECO:0000313" key="2">
    <source>
        <dbReference type="EMBL" id="NKZ00631.1"/>
    </source>
</evidence>